<dbReference type="SUPFAM" id="SSF46565">
    <property type="entry name" value="Chaperone J-domain"/>
    <property type="match status" value="1"/>
</dbReference>
<keyword evidence="2" id="KW-0472">Membrane</keyword>
<dbReference type="PANTHER" id="PTHR24074">
    <property type="entry name" value="CO-CHAPERONE PROTEIN DJLA"/>
    <property type="match status" value="1"/>
</dbReference>
<dbReference type="RefSeq" id="WP_154334297.1">
    <property type="nucleotide sequence ID" value="NZ_VTFY01000012.1"/>
</dbReference>
<evidence type="ECO:0000259" key="3">
    <source>
        <dbReference type="PROSITE" id="PS50076"/>
    </source>
</evidence>
<proteinExistence type="predicted"/>
<dbReference type="InterPro" id="IPR050817">
    <property type="entry name" value="DjlA_DnaK_co-chaperone"/>
</dbReference>
<feature type="transmembrane region" description="Helical" evidence="2">
    <location>
        <begin position="240"/>
        <end position="263"/>
    </location>
</feature>
<keyword evidence="2" id="KW-0812">Transmembrane</keyword>
<dbReference type="SMART" id="SM00271">
    <property type="entry name" value="DnaJ"/>
    <property type="match status" value="1"/>
</dbReference>
<reference evidence="5" key="1">
    <citation type="submission" date="2019-08" db="EMBL/GenBank/DDBJ databases">
        <title>Arthrobacter sp. nov., isolated from plateau pika and Tibetan wild ass.</title>
        <authorList>
            <person name="Ge Y."/>
        </authorList>
    </citation>
    <scope>NUCLEOTIDE SEQUENCE [LARGE SCALE GENOMIC DNA]</scope>
    <source>
        <strain evidence="5">HF-4214</strain>
    </source>
</reference>
<keyword evidence="5" id="KW-1185">Reference proteome</keyword>
<organism evidence="4 5">
    <name type="scientific">Eggerthella guodeyinii</name>
    <dbReference type="NCBI Taxonomy" id="2690837"/>
    <lineage>
        <taxon>Bacteria</taxon>
        <taxon>Bacillati</taxon>
        <taxon>Actinomycetota</taxon>
        <taxon>Coriobacteriia</taxon>
        <taxon>Eggerthellales</taxon>
        <taxon>Eggerthellaceae</taxon>
        <taxon>Eggerthella</taxon>
    </lineage>
</organism>
<protein>
    <submittedName>
        <fullName evidence="4">DnaJ domain-containing protein</fullName>
    </submittedName>
</protein>
<feature type="transmembrane region" description="Helical" evidence="2">
    <location>
        <begin position="179"/>
        <end position="208"/>
    </location>
</feature>
<evidence type="ECO:0000313" key="4">
    <source>
        <dbReference type="EMBL" id="MRX83474.1"/>
    </source>
</evidence>
<dbReference type="Proteomes" id="UP000438093">
    <property type="component" value="Unassembled WGS sequence"/>
</dbReference>
<dbReference type="EMBL" id="VTFY01000012">
    <property type="protein sequence ID" value="MRX83474.1"/>
    <property type="molecule type" value="Genomic_DNA"/>
</dbReference>
<evidence type="ECO:0000313" key="5">
    <source>
        <dbReference type="Proteomes" id="UP000438093"/>
    </source>
</evidence>
<dbReference type="InterPro" id="IPR036869">
    <property type="entry name" value="J_dom_sf"/>
</dbReference>
<gene>
    <name evidence="4" type="ORF">GJG86_13370</name>
</gene>
<dbReference type="Gene3D" id="1.10.287.110">
    <property type="entry name" value="DnaJ domain"/>
    <property type="match status" value="1"/>
</dbReference>
<keyword evidence="2" id="KW-1133">Transmembrane helix</keyword>
<evidence type="ECO:0000256" key="1">
    <source>
        <dbReference type="SAM" id="MobiDB-lite"/>
    </source>
</evidence>
<dbReference type="InterPro" id="IPR001623">
    <property type="entry name" value="DnaJ_domain"/>
</dbReference>
<name>A0A6N7RQJ2_9ACTN</name>
<dbReference type="CDD" id="cd06257">
    <property type="entry name" value="DnaJ"/>
    <property type="match status" value="1"/>
</dbReference>
<dbReference type="PROSITE" id="PS50076">
    <property type="entry name" value="DNAJ_2"/>
    <property type="match status" value="1"/>
</dbReference>
<feature type="transmembrane region" description="Helical" evidence="2">
    <location>
        <begin position="215"/>
        <end position="234"/>
    </location>
</feature>
<dbReference type="PRINTS" id="PR00625">
    <property type="entry name" value="JDOMAIN"/>
</dbReference>
<evidence type="ECO:0000256" key="2">
    <source>
        <dbReference type="SAM" id="Phobius"/>
    </source>
</evidence>
<feature type="region of interest" description="Disordered" evidence="1">
    <location>
        <begin position="66"/>
        <end position="115"/>
    </location>
</feature>
<feature type="domain" description="J" evidence="3">
    <location>
        <begin position="5"/>
        <end position="74"/>
    </location>
</feature>
<sequence>MKKSEALDILGLSDGATDDAVKQAHRKLVIAHHPDKFPLGSKEREDAEEFTKRINEARDVLLNRSWTPEFDPRRDPRPYANNPYAHPSGTPGPGAGDPFAGWPFGQAPGQGQGQTTYVWTSWDEPRSGAAGAGGGQPFDPFDPFAPFRASTEPRKTPQEALDEVKRELGRESLVVVGKVALLAVSALVGTVATGLFLYVMISIVYGLWKRFGSCLIGLIVPLVLFGAPLVFIIAPRQGAVTAGLAVAFLFAVLFDVVNVRNLVRTLRVARRVAS</sequence>
<dbReference type="Pfam" id="PF00226">
    <property type="entry name" value="DnaJ"/>
    <property type="match status" value="1"/>
</dbReference>
<dbReference type="AlphaFoldDB" id="A0A6N7RQJ2"/>
<comment type="caution">
    <text evidence="4">The sequence shown here is derived from an EMBL/GenBank/DDBJ whole genome shotgun (WGS) entry which is preliminary data.</text>
</comment>
<accession>A0A6N7RQJ2</accession>